<protein>
    <recommendedName>
        <fullName evidence="3">HAMP domain-containing protein</fullName>
    </recommendedName>
</protein>
<dbReference type="OrthoDB" id="10266508at2759"/>
<dbReference type="InterPro" id="IPR003660">
    <property type="entry name" value="HAMP_dom"/>
</dbReference>
<comment type="caution">
    <text evidence="4">The sequence shown here is derived from an EMBL/GenBank/DDBJ whole genome shotgun (WGS) entry which is preliminary data.</text>
</comment>
<dbReference type="Proteomes" id="UP000717328">
    <property type="component" value="Unassembled WGS sequence"/>
</dbReference>
<evidence type="ECO:0000313" key="5">
    <source>
        <dbReference type="Proteomes" id="UP000717328"/>
    </source>
</evidence>
<keyword evidence="2" id="KW-0902">Two-component regulatory system</keyword>
<keyword evidence="5" id="KW-1185">Reference proteome</keyword>
<feature type="domain" description="HAMP" evidence="3">
    <location>
        <begin position="144"/>
        <end position="197"/>
    </location>
</feature>
<dbReference type="Gene3D" id="1.20.120.1530">
    <property type="match status" value="2"/>
</dbReference>
<organism evidence="4 5">
    <name type="scientific">Sphagnurus paluster</name>
    <dbReference type="NCBI Taxonomy" id="117069"/>
    <lineage>
        <taxon>Eukaryota</taxon>
        <taxon>Fungi</taxon>
        <taxon>Dikarya</taxon>
        <taxon>Basidiomycota</taxon>
        <taxon>Agaricomycotina</taxon>
        <taxon>Agaricomycetes</taxon>
        <taxon>Agaricomycetidae</taxon>
        <taxon>Agaricales</taxon>
        <taxon>Tricholomatineae</taxon>
        <taxon>Lyophyllaceae</taxon>
        <taxon>Sphagnurus</taxon>
    </lineage>
</organism>
<keyword evidence="1" id="KW-0597">Phosphoprotein</keyword>
<evidence type="ECO:0000259" key="3">
    <source>
        <dbReference type="PROSITE" id="PS50885"/>
    </source>
</evidence>
<proteinExistence type="predicted"/>
<dbReference type="PANTHER" id="PTHR45339">
    <property type="entry name" value="HYBRID SIGNAL TRANSDUCTION HISTIDINE KINASE J"/>
    <property type="match status" value="1"/>
</dbReference>
<dbReference type="EMBL" id="JABCKI010000496">
    <property type="protein sequence ID" value="KAG5650276.1"/>
    <property type="molecule type" value="Genomic_DNA"/>
</dbReference>
<evidence type="ECO:0000256" key="1">
    <source>
        <dbReference type="ARBA" id="ARBA00022553"/>
    </source>
</evidence>
<feature type="domain" description="HAMP" evidence="3">
    <location>
        <begin position="307"/>
        <end position="360"/>
    </location>
</feature>
<name>A0A9P7KFG8_9AGAR</name>
<dbReference type="PROSITE" id="PS50885">
    <property type="entry name" value="HAMP"/>
    <property type="match status" value="2"/>
</dbReference>
<dbReference type="GO" id="GO:0000160">
    <property type="term" value="P:phosphorelay signal transduction system"/>
    <property type="evidence" value="ECO:0007669"/>
    <property type="project" value="UniProtKB-KW"/>
</dbReference>
<dbReference type="GO" id="GO:0016020">
    <property type="term" value="C:membrane"/>
    <property type="evidence" value="ECO:0007669"/>
    <property type="project" value="InterPro"/>
</dbReference>
<dbReference type="SMART" id="SM00304">
    <property type="entry name" value="HAMP"/>
    <property type="match status" value="2"/>
</dbReference>
<reference evidence="4" key="1">
    <citation type="submission" date="2021-02" db="EMBL/GenBank/DDBJ databases">
        <authorList>
            <person name="Nieuwenhuis M."/>
            <person name="Van De Peppel L.J.J."/>
        </authorList>
    </citation>
    <scope>NUCLEOTIDE SEQUENCE</scope>
    <source>
        <strain evidence="4">D49</strain>
    </source>
</reference>
<evidence type="ECO:0000256" key="2">
    <source>
        <dbReference type="ARBA" id="ARBA00023012"/>
    </source>
</evidence>
<dbReference type="PANTHER" id="PTHR45339:SF1">
    <property type="entry name" value="HYBRID SIGNAL TRANSDUCTION HISTIDINE KINASE J"/>
    <property type="match status" value="1"/>
</dbReference>
<accession>A0A9P7KFG8</accession>
<sequence>MTATHSLNPPDPFRAYLLRFLSSAATEDILPFDFPDEYDSSYDVTAQGILEGLGILFDRVRRGEAKTQTNQIEDASYNAHALPPPLPPMPQCPTCEGSSTRTPWVIPLPPEFTPTFSSPHEEVKFPCAQFEALSALRNQAEEIQWLNYQVSDVARVCSAVACGDLSQRVTVPVQGTLMVQLKDVVNTMAENLDQVAKEIVRVSLEIGAEGTLFEQAVVPTVQGTWKDVIENVNLMAMNRIELDTRGEMLDLKLILNDMTRSLSLFADEVTRVAREVGTEGRFGGQVRVVNARGTWEVVVDSINYMFKNLTLQMQTIGVAINAVARGDCTQKIKGSPVSGEMSHIFNDINYIIDQLAIFMASDKKKAS</sequence>
<evidence type="ECO:0000313" key="4">
    <source>
        <dbReference type="EMBL" id="KAG5650276.1"/>
    </source>
</evidence>
<gene>
    <name evidence="4" type="ORF">H0H81_012766</name>
</gene>
<dbReference type="AlphaFoldDB" id="A0A9P7KFG8"/>
<reference evidence="4" key="2">
    <citation type="submission" date="2021-10" db="EMBL/GenBank/DDBJ databases">
        <title>Phylogenomics reveals ancestral predisposition of the termite-cultivated fungus Termitomyces towards a domesticated lifestyle.</title>
        <authorList>
            <person name="Auxier B."/>
            <person name="Grum-Grzhimaylo A."/>
            <person name="Cardenas M.E."/>
            <person name="Lodge J.D."/>
            <person name="Laessoe T."/>
            <person name="Pedersen O."/>
            <person name="Smith M.E."/>
            <person name="Kuyper T.W."/>
            <person name="Franco-Molano E.A."/>
            <person name="Baroni T.J."/>
            <person name="Aanen D.K."/>
        </authorList>
    </citation>
    <scope>NUCLEOTIDE SEQUENCE</scope>
    <source>
        <strain evidence="4">D49</strain>
    </source>
</reference>